<evidence type="ECO:0000256" key="9">
    <source>
        <dbReference type="ARBA" id="ARBA00022741"/>
    </source>
</evidence>
<gene>
    <name evidence="18" type="primary">envZ</name>
    <name evidence="18" type="ORF">GCM10023333_25770</name>
</gene>
<keyword evidence="6" id="KW-0597">Phosphoprotein</keyword>
<proteinExistence type="predicted"/>
<dbReference type="SMART" id="SM00304">
    <property type="entry name" value="HAMP"/>
    <property type="match status" value="1"/>
</dbReference>
<keyword evidence="7" id="KW-0808">Transferase</keyword>
<keyword evidence="9" id="KW-0547">Nucleotide-binding</keyword>
<evidence type="ECO:0000256" key="4">
    <source>
        <dbReference type="ARBA" id="ARBA00022475"/>
    </source>
</evidence>
<dbReference type="GO" id="GO:0016301">
    <property type="term" value="F:kinase activity"/>
    <property type="evidence" value="ECO:0007669"/>
    <property type="project" value="UniProtKB-KW"/>
</dbReference>
<comment type="subcellular location">
    <subcellularLocation>
        <location evidence="2">Cell inner membrane</location>
        <topology evidence="2">Multi-pass membrane protein</topology>
    </subcellularLocation>
</comment>
<dbReference type="SMART" id="SM00388">
    <property type="entry name" value="HisKA"/>
    <property type="match status" value="1"/>
</dbReference>
<dbReference type="InterPro" id="IPR003594">
    <property type="entry name" value="HATPase_dom"/>
</dbReference>
<evidence type="ECO:0000256" key="6">
    <source>
        <dbReference type="ARBA" id="ARBA00022553"/>
    </source>
</evidence>
<dbReference type="InterPro" id="IPR036097">
    <property type="entry name" value="HisK_dim/P_sf"/>
</dbReference>
<dbReference type="InterPro" id="IPR003660">
    <property type="entry name" value="HAMP_dom"/>
</dbReference>
<dbReference type="PROSITE" id="PS50885">
    <property type="entry name" value="HAMP"/>
    <property type="match status" value="1"/>
</dbReference>
<keyword evidence="19" id="KW-1185">Reference proteome</keyword>
<feature type="domain" description="HAMP" evidence="17">
    <location>
        <begin position="177"/>
        <end position="229"/>
    </location>
</feature>
<dbReference type="Gene3D" id="1.10.287.130">
    <property type="match status" value="1"/>
</dbReference>
<evidence type="ECO:0000256" key="1">
    <source>
        <dbReference type="ARBA" id="ARBA00000085"/>
    </source>
</evidence>
<dbReference type="RefSeq" id="WP_345335811.1">
    <property type="nucleotide sequence ID" value="NZ_BAABJZ010000085.1"/>
</dbReference>
<dbReference type="SMART" id="SM00387">
    <property type="entry name" value="HATPase_c"/>
    <property type="match status" value="1"/>
</dbReference>
<dbReference type="Gene3D" id="3.30.565.10">
    <property type="entry name" value="Histidine kinase-like ATPase, C-terminal domain"/>
    <property type="match status" value="1"/>
</dbReference>
<evidence type="ECO:0000256" key="8">
    <source>
        <dbReference type="ARBA" id="ARBA00022692"/>
    </source>
</evidence>
<dbReference type="InterPro" id="IPR036890">
    <property type="entry name" value="HATPase_C_sf"/>
</dbReference>
<keyword evidence="8 15" id="KW-0812">Transmembrane</keyword>
<evidence type="ECO:0000313" key="19">
    <source>
        <dbReference type="Proteomes" id="UP001499988"/>
    </source>
</evidence>
<evidence type="ECO:0000256" key="14">
    <source>
        <dbReference type="ARBA" id="ARBA00023136"/>
    </source>
</evidence>
<evidence type="ECO:0000313" key="18">
    <source>
        <dbReference type="EMBL" id="GAA4891350.1"/>
    </source>
</evidence>
<dbReference type="InterPro" id="IPR003661">
    <property type="entry name" value="HisK_dim/P_dom"/>
</dbReference>
<keyword evidence="5" id="KW-0997">Cell inner membrane</keyword>
<dbReference type="InterPro" id="IPR004358">
    <property type="entry name" value="Sig_transdc_His_kin-like_C"/>
</dbReference>
<dbReference type="InterPro" id="IPR050980">
    <property type="entry name" value="2C_sensor_his_kinase"/>
</dbReference>
<keyword evidence="4" id="KW-1003">Cell membrane</keyword>
<dbReference type="EC" id="2.7.13.3" evidence="3"/>
<evidence type="ECO:0000259" key="16">
    <source>
        <dbReference type="PROSITE" id="PS50109"/>
    </source>
</evidence>
<evidence type="ECO:0000259" key="17">
    <source>
        <dbReference type="PROSITE" id="PS50885"/>
    </source>
</evidence>
<evidence type="ECO:0000256" key="15">
    <source>
        <dbReference type="SAM" id="Phobius"/>
    </source>
</evidence>
<dbReference type="InterPro" id="IPR005467">
    <property type="entry name" value="His_kinase_dom"/>
</dbReference>
<dbReference type="EMBL" id="BAABJZ010000085">
    <property type="protein sequence ID" value="GAA4891350.1"/>
    <property type="molecule type" value="Genomic_DNA"/>
</dbReference>
<keyword evidence="11" id="KW-0067">ATP-binding</keyword>
<dbReference type="CDD" id="cd00082">
    <property type="entry name" value="HisKA"/>
    <property type="match status" value="1"/>
</dbReference>
<dbReference type="PANTHER" id="PTHR44936:SF5">
    <property type="entry name" value="SENSOR HISTIDINE KINASE ENVZ"/>
    <property type="match status" value="1"/>
</dbReference>
<dbReference type="Proteomes" id="UP001499988">
    <property type="component" value="Unassembled WGS sequence"/>
</dbReference>
<evidence type="ECO:0000256" key="10">
    <source>
        <dbReference type="ARBA" id="ARBA00022777"/>
    </source>
</evidence>
<comment type="catalytic activity">
    <reaction evidence="1">
        <text>ATP + protein L-histidine = ADP + protein N-phospho-L-histidine.</text>
        <dbReference type="EC" id="2.7.13.3"/>
    </reaction>
</comment>
<dbReference type="Pfam" id="PF00672">
    <property type="entry name" value="HAMP"/>
    <property type="match status" value="1"/>
</dbReference>
<keyword evidence="12 15" id="KW-1133">Transmembrane helix</keyword>
<keyword evidence="10 18" id="KW-0418">Kinase</keyword>
<dbReference type="PANTHER" id="PTHR44936">
    <property type="entry name" value="SENSOR PROTEIN CREC"/>
    <property type="match status" value="1"/>
</dbReference>
<dbReference type="Pfam" id="PF00512">
    <property type="entry name" value="HisKA"/>
    <property type="match status" value="1"/>
</dbReference>
<comment type="caution">
    <text evidence="18">The sequence shown here is derived from an EMBL/GenBank/DDBJ whole genome shotgun (WGS) entry which is preliminary data.</text>
</comment>
<name>A0ABP9F1D5_9GAMM</name>
<dbReference type="Pfam" id="PF02518">
    <property type="entry name" value="HATPase_c"/>
    <property type="match status" value="1"/>
</dbReference>
<dbReference type="PRINTS" id="PR00344">
    <property type="entry name" value="BCTRLSENSOR"/>
</dbReference>
<evidence type="ECO:0000256" key="3">
    <source>
        <dbReference type="ARBA" id="ARBA00012438"/>
    </source>
</evidence>
<protein>
    <recommendedName>
        <fullName evidence="3">histidine kinase</fullName>
        <ecNumber evidence="3">2.7.13.3</ecNumber>
    </recommendedName>
</protein>
<evidence type="ECO:0000256" key="12">
    <source>
        <dbReference type="ARBA" id="ARBA00022989"/>
    </source>
</evidence>
<dbReference type="SUPFAM" id="SSF55874">
    <property type="entry name" value="ATPase domain of HSP90 chaperone/DNA topoisomerase II/histidine kinase"/>
    <property type="match status" value="1"/>
</dbReference>
<reference evidence="19" key="1">
    <citation type="journal article" date="2019" name="Int. J. Syst. Evol. Microbiol.">
        <title>The Global Catalogue of Microorganisms (GCM) 10K type strain sequencing project: providing services to taxonomists for standard genome sequencing and annotation.</title>
        <authorList>
            <consortium name="The Broad Institute Genomics Platform"/>
            <consortium name="The Broad Institute Genome Sequencing Center for Infectious Disease"/>
            <person name="Wu L."/>
            <person name="Ma J."/>
        </authorList>
    </citation>
    <scope>NUCLEOTIDE SEQUENCE [LARGE SCALE GENOMIC DNA]</scope>
    <source>
        <strain evidence="19">JCM 18401</strain>
    </source>
</reference>
<evidence type="ECO:0000256" key="2">
    <source>
        <dbReference type="ARBA" id="ARBA00004429"/>
    </source>
</evidence>
<dbReference type="NCBIfam" id="NF007004">
    <property type="entry name" value="PRK09467.1"/>
    <property type="match status" value="1"/>
</dbReference>
<organism evidence="18 19">
    <name type="scientific">Ferrimonas pelagia</name>
    <dbReference type="NCBI Taxonomy" id="1177826"/>
    <lineage>
        <taxon>Bacteria</taxon>
        <taxon>Pseudomonadati</taxon>
        <taxon>Pseudomonadota</taxon>
        <taxon>Gammaproteobacteria</taxon>
        <taxon>Alteromonadales</taxon>
        <taxon>Ferrimonadaceae</taxon>
        <taxon>Ferrimonas</taxon>
    </lineage>
</organism>
<keyword evidence="13" id="KW-0902">Two-component regulatory system</keyword>
<evidence type="ECO:0000256" key="11">
    <source>
        <dbReference type="ARBA" id="ARBA00022840"/>
    </source>
</evidence>
<accession>A0ABP9F1D5</accession>
<dbReference type="CDD" id="cd06225">
    <property type="entry name" value="HAMP"/>
    <property type="match status" value="1"/>
</dbReference>
<dbReference type="PROSITE" id="PS50109">
    <property type="entry name" value="HIS_KIN"/>
    <property type="match status" value="1"/>
</dbReference>
<keyword evidence="14 15" id="KW-0472">Membrane</keyword>
<evidence type="ECO:0000256" key="13">
    <source>
        <dbReference type="ARBA" id="ARBA00023012"/>
    </source>
</evidence>
<dbReference type="SUPFAM" id="SSF47384">
    <property type="entry name" value="Homodimeric domain of signal transducing histidine kinase"/>
    <property type="match status" value="1"/>
</dbReference>
<sequence length="442" mass="49808">MRWGILPRSNFGQTVLLIGFLLLINQLVSYLSMAIYVVKPSTQQIVQLLARQVDLAFHDLPLDIEHLTPLDALKSKLADDPHMDAFTEVEARMAGLEQATHYRLLSDQMGEYLGGDAQVRLTTGRRYLVWIQPPQAPQAWIRVPLSSFDESFVNNPLAIYLLVIGFLSVLGGWWLARLQSRPLRRLQRAALAVSREHFPKPLPLSGSAEVVEVTKAFNQMSRSMAELESDRKLLLAGVSHDLRTPLTRIRLSTEMMSGEDTFLKEGIEHDIDDMNAIIDQFIAFIRGHEDETIEPVSLNELLAEVGHLEEVRGNELALALTDSTPVRLQPVAIKRVINNLLENAQRYGNGWVRISSGEERHWVWFKVEDNGEGIPLKLLRQMFEPFRQGDKARGGAGSGLGLAIVKRIIDRHGGEIHVANRREGGLEVKIRLPKREDEPLSQ</sequence>
<feature type="domain" description="Histidine kinase" evidence="16">
    <location>
        <begin position="237"/>
        <end position="436"/>
    </location>
</feature>
<evidence type="ECO:0000256" key="5">
    <source>
        <dbReference type="ARBA" id="ARBA00022519"/>
    </source>
</evidence>
<feature type="transmembrane region" description="Helical" evidence="15">
    <location>
        <begin position="157"/>
        <end position="176"/>
    </location>
</feature>
<evidence type="ECO:0000256" key="7">
    <source>
        <dbReference type="ARBA" id="ARBA00022679"/>
    </source>
</evidence>